<dbReference type="EMBL" id="SORF01000006">
    <property type="protein sequence ID" value="TDY46635.1"/>
    <property type="molecule type" value="Genomic_DNA"/>
</dbReference>
<proteinExistence type="inferred from homology"/>
<dbReference type="SUPFAM" id="SSF102110">
    <property type="entry name" value="(2r)-phospho-3-sulfolactate synthase ComA"/>
    <property type="match status" value="1"/>
</dbReference>
<organism evidence="2 3">
    <name type="scientific">Alicyclobacillus sacchari</name>
    <dbReference type="NCBI Taxonomy" id="392010"/>
    <lineage>
        <taxon>Bacteria</taxon>
        <taxon>Bacillati</taxon>
        <taxon>Bacillota</taxon>
        <taxon>Bacilli</taxon>
        <taxon>Bacillales</taxon>
        <taxon>Alicyclobacillaceae</taxon>
        <taxon>Alicyclobacillus</taxon>
    </lineage>
</organism>
<dbReference type="PANTHER" id="PTHR48413">
    <property type="match status" value="1"/>
</dbReference>
<dbReference type="InterPro" id="IPR036112">
    <property type="entry name" value="ComA_synth_sf"/>
</dbReference>
<dbReference type="InterPro" id="IPR003830">
    <property type="entry name" value="ComA_synth"/>
</dbReference>
<dbReference type="Proteomes" id="UP000294581">
    <property type="component" value="Unassembled WGS sequence"/>
</dbReference>
<gene>
    <name evidence="2" type="ORF">C7445_10661</name>
</gene>
<dbReference type="InterPro" id="IPR013785">
    <property type="entry name" value="Aldolase_TIM"/>
</dbReference>
<name>A0A4R8LMT2_9BACL</name>
<evidence type="ECO:0000256" key="1">
    <source>
        <dbReference type="ARBA" id="ARBA00010424"/>
    </source>
</evidence>
<comment type="similarity">
    <text evidence="1">Belongs to the phosphosulfolactate synthase family.</text>
</comment>
<dbReference type="PANTHER" id="PTHR48413:SF1">
    <property type="entry name" value="PROTEIN HEAT-STRESS-ASSOCIATED 32"/>
    <property type="match status" value="1"/>
</dbReference>
<accession>A0A4R8LMT2</accession>
<comment type="caution">
    <text evidence="2">The sequence shown here is derived from an EMBL/GenBank/DDBJ whole genome shotgun (WGS) entry which is preliminary data.</text>
</comment>
<protein>
    <submittedName>
        <fullName evidence="2">Phosphosulfolactate synthase</fullName>
    </submittedName>
</protein>
<dbReference type="RefSeq" id="WP_243835050.1">
    <property type="nucleotide sequence ID" value="NZ_SORF01000006.1"/>
</dbReference>
<sequence length="278" mass="29850">MIVSDGGAFSQIISAPLGPRGEKPRSAGLTMVIDKGLGFSTLTDILEVGAAYVDLFKFGFGTSPLYPEPILRRKLALLDEVEVLACPGGTLGEIAWLQGVYEAYLQRCKRIGFTAMEVSDGTIELPADARQKAIARAKAIFPIVVSEIGKKLSHTMDIVSCARSVVADLDAGSDYVIIEGRESGEGVGVYDANGKVLDNLVQAFIDELPASARAKVIWEAPKKQQQVEFIRRFGSDVNLGNIPAGDVLALECLRLGLRADTLVLAMEASYPHRSPTVQ</sequence>
<evidence type="ECO:0000313" key="2">
    <source>
        <dbReference type="EMBL" id="TDY46635.1"/>
    </source>
</evidence>
<dbReference type="Pfam" id="PF02679">
    <property type="entry name" value="ComA"/>
    <property type="match status" value="1"/>
</dbReference>
<dbReference type="AlphaFoldDB" id="A0A4R8LMT2"/>
<reference evidence="2 3" key="1">
    <citation type="submission" date="2019-03" db="EMBL/GenBank/DDBJ databases">
        <title>Genomic Encyclopedia of Type Strains, Phase IV (KMG-IV): sequencing the most valuable type-strain genomes for metagenomic binning, comparative biology and taxonomic classification.</title>
        <authorList>
            <person name="Goeker M."/>
        </authorList>
    </citation>
    <scope>NUCLEOTIDE SEQUENCE [LARGE SCALE GENOMIC DNA]</scope>
    <source>
        <strain evidence="2 3">DSM 17974</strain>
    </source>
</reference>
<keyword evidence="3" id="KW-1185">Reference proteome</keyword>
<dbReference type="Gene3D" id="3.20.20.70">
    <property type="entry name" value="Aldolase class I"/>
    <property type="match status" value="1"/>
</dbReference>
<evidence type="ECO:0000313" key="3">
    <source>
        <dbReference type="Proteomes" id="UP000294581"/>
    </source>
</evidence>